<dbReference type="InterPro" id="IPR005944">
    <property type="entry name" value="Pro_iminopeptidase"/>
</dbReference>
<keyword evidence="11" id="KW-0732">Signal</keyword>
<proteinExistence type="inferred from homology"/>
<feature type="signal peptide" evidence="11">
    <location>
        <begin position="1"/>
        <end position="29"/>
    </location>
</feature>
<keyword evidence="8" id="KW-0645">Protease</keyword>
<dbReference type="RefSeq" id="WP_284136082.1">
    <property type="nucleotide sequence ID" value="NZ_JASJUT010000001.1"/>
</dbReference>
<feature type="domain" description="Peptidase S33 tripeptidyl aminopeptidase-like C-terminal" evidence="13">
    <location>
        <begin position="372"/>
        <end position="472"/>
    </location>
</feature>
<dbReference type="SUPFAM" id="SSF53474">
    <property type="entry name" value="alpha/beta-Hydrolases"/>
    <property type="match status" value="1"/>
</dbReference>
<evidence type="ECO:0000256" key="8">
    <source>
        <dbReference type="ARBA" id="ARBA00022670"/>
    </source>
</evidence>
<gene>
    <name evidence="14" type="ORF">QNM18_01270</name>
</gene>
<evidence type="ECO:0000256" key="9">
    <source>
        <dbReference type="ARBA" id="ARBA00022801"/>
    </source>
</evidence>
<evidence type="ECO:0000256" key="4">
    <source>
        <dbReference type="ARBA" id="ARBA00012568"/>
    </source>
</evidence>
<comment type="subcellular location">
    <subcellularLocation>
        <location evidence="2">Cytoplasm</location>
    </subcellularLocation>
</comment>
<comment type="similarity">
    <text evidence="3">Belongs to the peptidase S33 family.</text>
</comment>
<reference evidence="14 15" key="1">
    <citation type="submission" date="2023-05" db="EMBL/GenBank/DDBJ databases">
        <title>Pseudoalteromonas ardens sp. nov., Pseudoalteromonas obscura sp. nov., and Pseudoalteromonas umbrosa sp. nov., isolated from the coral Montipora capitata.</title>
        <authorList>
            <person name="Thomas E.M."/>
            <person name="Smith E.M."/>
            <person name="Papke E."/>
            <person name="Shlafstein M.D."/>
            <person name="Oline D.K."/>
            <person name="Videau P."/>
            <person name="Saw J.H."/>
            <person name="Strangman W.K."/>
            <person name="Ushijima B."/>
        </authorList>
    </citation>
    <scope>NUCLEOTIDE SEQUENCE [LARGE SCALE GENOMIC DNA]</scope>
    <source>
        <strain evidence="14 15">P94</strain>
    </source>
</reference>
<evidence type="ECO:0000256" key="11">
    <source>
        <dbReference type="SAM" id="SignalP"/>
    </source>
</evidence>
<dbReference type="InterPro" id="IPR002410">
    <property type="entry name" value="Peptidase_S33"/>
</dbReference>
<dbReference type="Pfam" id="PF00561">
    <property type="entry name" value="Abhydrolase_1"/>
    <property type="match status" value="1"/>
</dbReference>
<evidence type="ECO:0000259" key="13">
    <source>
        <dbReference type="Pfam" id="PF08386"/>
    </source>
</evidence>
<dbReference type="Pfam" id="PF08386">
    <property type="entry name" value="Abhydrolase_4"/>
    <property type="match status" value="1"/>
</dbReference>
<evidence type="ECO:0000313" key="15">
    <source>
        <dbReference type="Proteomes" id="UP001231915"/>
    </source>
</evidence>
<evidence type="ECO:0000256" key="6">
    <source>
        <dbReference type="ARBA" id="ARBA00022438"/>
    </source>
</evidence>
<protein>
    <recommendedName>
        <fullName evidence="5">Proline iminopeptidase</fullName>
        <ecNumber evidence="4">3.4.11.5</ecNumber>
    </recommendedName>
    <alternativeName>
        <fullName evidence="10">Prolyl aminopeptidase</fullName>
    </alternativeName>
</protein>
<evidence type="ECO:0000256" key="5">
    <source>
        <dbReference type="ARBA" id="ARBA00021843"/>
    </source>
</evidence>
<comment type="catalytic activity">
    <reaction evidence="1">
        <text>Release of N-terminal proline from a peptide.</text>
        <dbReference type="EC" id="3.4.11.5"/>
    </reaction>
</comment>
<dbReference type="PRINTS" id="PR00793">
    <property type="entry name" value="PROAMNOPTASE"/>
</dbReference>
<dbReference type="PROSITE" id="PS51257">
    <property type="entry name" value="PROKAR_LIPOPROTEIN"/>
    <property type="match status" value="1"/>
</dbReference>
<evidence type="ECO:0000259" key="12">
    <source>
        <dbReference type="Pfam" id="PF00561"/>
    </source>
</evidence>
<comment type="caution">
    <text evidence="14">The sequence shown here is derived from an EMBL/GenBank/DDBJ whole genome shotgun (WGS) entry which is preliminary data.</text>
</comment>
<sequence>MNKYGSHFVKLFSSGLATLAIACSGIATAQQNTPLEACYVEGLQDRLMCGSVSQPLSKNSSSEKVEIHFAVIPAIKQLHPNEAVLAFAGGPGQSAIEVAAIFARNLKYARENRDIILVDQRGTGKSQLLQCDSGSIKEQFAFDDQALSFITFTQEETNKCKAQLQVDLSNFTTVAAASDFEAVRIALGYDKLHLYGASYGTRIAQEYLRQYPESVASATLDGVVPMQQSLVAIGDAIDGALNEVFLDCMADNACLKQYPTLANDYAELIASLKDKPITVKVRHPRTFEEIKLVITESKLRGAVRMALYSHTTRSLIPLVIDSAKRGNYSPLAGLLGNETTLGGIAMGMHSAITCGEDWPNLTEPDRIQYSQSYFGKMMIESLDAICPIWQVEPVDESFYKPVKTDLPILLLSGGLDPATPPSWAELAMVNLSNAKHLVAPSATHGVAAQTCANKVIGQFINTLTFSELTTDCLDKDNRKQYFMNINGPVANQSKGKTND</sequence>
<keyword evidence="6" id="KW-0031">Aminopeptidase</keyword>
<dbReference type="EC" id="3.4.11.5" evidence="4"/>
<evidence type="ECO:0000256" key="3">
    <source>
        <dbReference type="ARBA" id="ARBA00010088"/>
    </source>
</evidence>
<dbReference type="PANTHER" id="PTHR43722">
    <property type="entry name" value="PROLINE IMINOPEPTIDASE"/>
    <property type="match status" value="1"/>
</dbReference>
<evidence type="ECO:0000256" key="7">
    <source>
        <dbReference type="ARBA" id="ARBA00022490"/>
    </source>
</evidence>
<dbReference type="InterPro" id="IPR013595">
    <property type="entry name" value="Pept_S33_TAP-like_C"/>
</dbReference>
<dbReference type="GO" id="GO:0016787">
    <property type="term" value="F:hydrolase activity"/>
    <property type="evidence" value="ECO:0007669"/>
    <property type="project" value="UniProtKB-KW"/>
</dbReference>
<dbReference type="PANTHER" id="PTHR43722:SF1">
    <property type="entry name" value="PROLINE IMINOPEPTIDASE"/>
    <property type="match status" value="1"/>
</dbReference>
<dbReference type="InterPro" id="IPR029058">
    <property type="entry name" value="AB_hydrolase_fold"/>
</dbReference>
<dbReference type="EMBL" id="JASJUT010000001">
    <property type="protein sequence ID" value="MDK2593695.1"/>
    <property type="molecule type" value="Genomic_DNA"/>
</dbReference>
<keyword evidence="7" id="KW-0963">Cytoplasm</keyword>
<evidence type="ECO:0000256" key="1">
    <source>
        <dbReference type="ARBA" id="ARBA00001585"/>
    </source>
</evidence>
<feature type="domain" description="AB hydrolase-1" evidence="12">
    <location>
        <begin position="84"/>
        <end position="223"/>
    </location>
</feature>
<feature type="chain" id="PRO_5046744428" description="Proline iminopeptidase" evidence="11">
    <location>
        <begin position="30"/>
        <end position="499"/>
    </location>
</feature>
<dbReference type="Gene3D" id="3.40.50.1820">
    <property type="entry name" value="alpha/beta hydrolase"/>
    <property type="match status" value="1"/>
</dbReference>
<dbReference type="Proteomes" id="UP001231915">
    <property type="component" value="Unassembled WGS sequence"/>
</dbReference>
<evidence type="ECO:0000256" key="2">
    <source>
        <dbReference type="ARBA" id="ARBA00004496"/>
    </source>
</evidence>
<evidence type="ECO:0000313" key="14">
    <source>
        <dbReference type="EMBL" id="MDK2593695.1"/>
    </source>
</evidence>
<evidence type="ECO:0000256" key="10">
    <source>
        <dbReference type="ARBA" id="ARBA00029605"/>
    </source>
</evidence>
<keyword evidence="15" id="KW-1185">Reference proteome</keyword>
<dbReference type="InterPro" id="IPR000073">
    <property type="entry name" value="AB_hydrolase_1"/>
</dbReference>
<name>A0ABT7EEJ2_9GAMM</name>
<organism evidence="14 15">
    <name type="scientific">Pseudoalteromonas obscura</name>
    <dbReference type="NCBI Taxonomy" id="3048491"/>
    <lineage>
        <taxon>Bacteria</taxon>
        <taxon>Pseudomonadati</taxon>
        <taxon>Pseudomonadota</taxon>
        <taxon>Gammaproteobacteria</taxon>
        <taxon>Alteromonadales</taxon>
        <taxon>Pseudoalteromonadaceae</taxon>
        <taxon>Pseudoalteromonas</taxon>
    </lineage>
</organism>
<keyword evidence="9 14" id="KW-0378">Hydrolase</keyword>
<accession>A0ABT7EEJ2</accession>